<keyword evidence="3 7" id="KW-0032">Aminotransferase</keyword>
<dbReference type="PANTHER" id="PTHR21152">
    <property type="entry name" value="AMINOTRANSFERASE CLASS V"/>
    <property type="match status" value="1"/>
</dbReference>
<dbReference type="GO" id="GO:0019265">
    <property type="term" value="P:glycine biosynthetic process, by transamination of glyoxylate"/>
    <property type="evidence" value="ECO:0007669"/>
    <property type="project" value="TreeGrafter"/>
</dbReference>
<accession>A0AA96V2U8</accession>
<dbReference type="InterPro" id="IPR015422">
    <property type="entry name" value="PyrdxlP-dep_Trfase_small"/>
</dbReference>
<dbReference type="SUPFAM" id="SSF53383">
    <property type="entry name" value="PLP-dependent transferases"/>
    <property type="match status" value="1"/>
</dbReference>
<evidence type="ECO:0000256" key="3">
    <source>
        <dbReference type="ARBA" id="ARBA00022576"/>
    </source>
</evidence>
<dbReference type="PIRSF" id="PIRSF000524">
    <property type="entry name" value="SPT"/>
    <property type="match status" value="1"/>
</dbReference>
<dbReference type="InterPro" id="IPR015424">
    <property type="entry name" value="PyrdxlP-dep_Trfase"/>
</dbReference>
<organism evidence="7 8">
    <name type="scientific">Methanolapillus millepedarum</name>
    <dbReference type="NCBI Taxonomy" id="3028296"/>
    <lineage>
        <taxon>Archaea</taxon>
        <taxon>Methanobacteriati</taxon>
        <taxon>Methanobacteriota</taxon>
        <taxon>Stenosarchaea group</taxon>
        <taxon>Methanomicrobia</taxon>
        <taxon>Methanosarcinales</taxon>
        <taxon>Methanosarcinaceae</taxon>
        <taxon>Methanolapillus</taxon>
    </lineage>
</organism>
<dbReference type="EC" id="2.6.1.51" evidence="7"/>
<comment type="similarity">
    <text evidence="2">Belongs to the class-V pyridoxal-phosphate-dependent aminotransferase family.</text>
</comment>
<dbReference type="AlphaFoldDB" id="A0AA96V2U8"/>
<dbReference type="Gene3D" id="3.90.1150.10">
    <property type="entry name" value="Aspartate Aminotransferase, domain 1"/>
    <property type="match status" value="1"/>
</dbReference>
<dbReference type="Gene3D" id="3.40.640.10">
    <property type="entry name" value="Type I PLP-dependent aspartate aminotransferase-like (Major domain)"/>
    <property type="match status" value="1"/>
</dbReference>
<evidence type="ECO:0000256" key="2">
    <source>
        <dbReference type="ARBA" id="ARBA00009236"/>
    </source>
</evidence>
<evidence type="ECO:0000256" key="1">
    <source>
        <dbReference type="ARBA" id="ARBA00001933"/>
    </source>
</evidence>
<gene>
    <name evidence="7" type="ORF">MsAc7_05710</name>
</gene>
<dbReference type="InterPro" id="IPR015421">
    <property type="entry name" value="PyrdxlP-dep_Trfase_major"/>
</dbReference>
<dbReference type="Proteomes" id="UP001303587">
    <property type="component" value="Chromosome"/>
</dbReference>
<evidence type="ECO:0000256" key="4">
    <source>
        <dbReference type="ARBA" id="ARBA00022679"/>
    </source>
</evidence>
<reference evidence="7 8" key="1">
    <citation type="submission" date="2023-07" db="EMBL/GenBank/DDBJ databases">
        <title>Closed genoem sequence of Methanosarcinaceae archaeon Ac7.</title>
        <authorList>
            <person name="Poehlein A."/>
            <person name="Protasov E."/>
            <person name="Platt K."/>
            <person name="Reeh H."/>
            <person name="Daniel R."/>
            <person name="Brune A."/>
        </authorList>
    </citation>
    <scope>NUCLEOTIDE SEQUENCE [LARGE SCALE GENOMIC DNA]</scope>
    <source>
        <strain evidence="7 8">Ac7</strain>
    </source>
</reference>
<proteinExistence type="inferred from homology"/>
<dbReference type="InterPro" id="IPR024169">
    <property type="entry name" value="SP_NH2Trfase/AEP_transaminase"/>
</dbReference>
<keyword evidence="8" id="KW-1185">Reference proteome</keyword>
<comment type="cofactor">
    <cofactor evidence="1">
        <name>pyridoxal 5'-phosphate</name>
        <dbReference type="ChEBI" id="CHEBI:597326"/>
    </cofactor>
</comment>
<evidence type="ECO:0000313" key="8">
    <source>
        <dbReference type="Proteomes" id="UP001303587"/>
    </source>
</evidence>
<dbReference type="PANTHER" id="PTHR21152:SF24">
    <property type="entry name" value="ALANINE--GLYOXYLATE AMINOTRANSFERASE 1"/>
    <property type="match status" value="1"/>
</dbReference>
<dbReference type="Pfam" id="PF00266">
    <property type="entry name" value="Aminotran_5"/>
    <property type="match status" value="1"/>
</dbReference>
<dbReference type="EMBL" id="CP131060">
    <property type="protein sequence ID" value="WNY25033.1"/>
    <property type="molecule type" value="Genomic_DNA"/>
</dbReference>
<dbReference type="GO" id="GO:0008453">
    <property type="term" value="F:alanine-glyoxylate transaminase activity"/>
    <property type="evidence" value="ECO:0007669"/>
    <property type="project" value="TreeGrafter"/>
</dbReference>
<name>A0AA96V2U8_9EURY</name>
<keyword evidence="5" id="KW-0663">Pyridoxal phosphate</keyword>
<dbReference type="InterPro" id="IPR000192">
    <property type="entry name" value="Aminotrans_V_dom"/>
</dbReference>
<evidence type="ECO:0000259" key="6">
    <source>
        <dbReference type="Pfam" id="PF00266"/>
    </source>
</evidence>
<sequence length="380" mass="41446">MLPLLMTPGPTQVRENVRLACSAEMTNPDLDPDFFDFYKNTCSRLARFLHTKNQVLILSGEGMLGLDGVCVSLAEPGDRVLVIENGIFGEGFADLVKLYGAEPIFFHGARDRGVDAAELESFLKTDANFKFATIVHCDTPSGVLNDLKTLCPVLKSYGILTVVDAVSSMVGEDIFVDDWQIDICIGASQKGFSAPPGLTFLSLGPDAWSAMENRKTPIASFYGNLLIWKNYYEDFWFPYSPPSNSIYALSVALSNVENEPDIFGRHAGLAKATRAAVLKSGLSLHLKSNYCNTVTAIDAPAGIDGDELVQQILLDDNILIGGCFGYLKGKVIRIGHMGENAQAENVAKALAAVQKALEKKGVSLKADLKDVFWEEYEKEK</sequence>
<evidence type="ECO:0000313" key="7">
    <source>
        <dbReference type="EMBL" id="WNY25033.1"/>
    </source>
</evidence>
<dbReference type="GO" id="GO:0004760">
    <property type="term" value="F:L-serine-pyruvate transaminase activity"/>
    <property type="evidence" value="ECO:0007669"/>
    <property type="project" value="UniProtKB-EC"/>
</dbReference>
<keyword evidence="4 7" id="KW-0808">Transferase</keyword>
<evidence type="ECO:0000256" key="5">
    <source>
        <dbReference type="ARBA" id="ARBA00022898"/>
    </source>
</evidence>
<protein>
    <submittedName>
        <fullName evidence="7">Serine-pyruvate aminotransferase</fullName>
        <ecNumber evidence="7">2.6.1.51</ecNumber>
    </submittedName>
</protein>
<feature type="domain" description="Aminotransferase class V" evidence="6">
    <location>
        <begin position="31"/>
        <end position="212"/>
    </location>
</feature>